<keyword evidence="3" id="KW-1185">Reference proteome</keyword>
<evidence type="ECO:0000313" key="3">
    <source>
        <dbReference type="Proteomes" id="UP000198420"/>
    </source>
</evidence>
<evidence type="ECO:0000256" key="1">
    <source>
        <dbReference type="SAM" id="MobiDB-lite"/>
    </source>
</evidence>
<accession>A0A239FK83</accession>
<dbReference type="EMBL" id="FZNP01000021">
    <property type="protein sequence ID" value="SNS57147.1"/>
    <property type="molecule type" value="Genomic_DNA"/>
</dbReference>
<gene>
    <name evidence="2" type="ORF">SAMN06265355_12114</name>
</gene>
<evidence type="ECO:0000313" key="2">
    <source>
        <dbReference type="EMBL" id="SNS57147.1"/>
    </source>
</evidence>
<proteinExistence type="predicted"/>
<organism evidence="2 3">
    <name type="scientific">Actinomadura mexicana</name>
    <dbReference type="NCBI Taxonomy" id="134959"/>
    <lineage>
        <taxon>Bacteria</taxon>
        <taxon>Bacillati</taxon>
        <taxon>Actinomycetota</taxon>
        <taxon>Actinomycetes</taxon>
        <taxon>Streptosporangiales</taxon>
        <taxon>Thermomonosporaceae</taxon>
        <taxon>Actinomadura</taxon>
    </lineage>
</organism>
<feature type="compositionally biased region" description="Basic and acidic residues" evidence="1">
    <location>
        <begin position="50"/>
        <end position="69"/>
    </location>
</feature>
<protein>
    <submittedName>
        <fullName evidence="2">Uncharacterized protein</fullName>
    </submittedName>
</protein>
<name>A0A239FK83_9ACTN</name>
<feature type="compositionally biased region" description="Gly residues" evidence="1">
    <location>
        <begin position="70"/>
        <end position="79"/>
    </location>
</feature>
<feature type="compositionally biased region" description="Basic and acidic residues" evidence="1">
    <location>
        <begin position="85"/>
        <end position="94"/>
    </location>
</feature>
<dbReference type="AlphaFoldDB" id="A0A239FK83"/>
<dbReference type="InterPro" id="IPR035172">
    <property type="entry name" value="DUF5302"/>
</dbReference>
<sequence>MSTAGLCWNFPRRSFGVHGPAAIAGCVTLGVPIHELEVRMADSAEAPENGEDKVKRRFREALERKRGAEGKNGGAGGRSGSKVRGTHERADHQRQFRRKSG</sequence>
<feature type="region of interest" description="Disordered" evidence="1">
    <location>
        <begin position="41"/>
        <end position="101"/>
    </location>
</feature>
<dbReference type="Pfam" id="PF17227">
    <property type="entry name" value="DUF5302"/>
    <property type="match status" value="1"/>
</dbReference>
<reference evidence="3" key="1">
    <citation type="submission" date="2017-06" db="EMBL/GenBank/DDBJ databases">
        <authorList>
            <person name="Varghese N."/>
            <person name="Submissions S."/>
        </authorList>
    </citation>
    <scope>NUCLEOTIDE SEQUENCE [LARGE SCALE GENOMIC DNA]</scope>
    <source>
        <strain evidence="3">DSM 44485</strain>
    </source>
</reference>
<dbReference type="Proteomes" id="UP000198420">
    <property type="component" value="Unassembled WGS sequence"/>
</dbReference>